<evidence type="ECO:0000259" key="7">
    <source>
        <dbReference type="Pfam" id="PF07980"/>
    </source>
</evidence>
<comment type="caution">
    <text evidence="9">The sequence shown here is derived from an EMBL/GenBank/DDBJ whole genome shotgun (WGS) entry which is preliminary data.</text>
</comment>
<feature type="signal peptide" evidence="6">
    <location>
        <begin position="1"/>
        <end position="29"/>
    </location>
</feature>
<keyword evidence="10" id="KW-1185">Reference proteome</keyword>
<evidence type="ECO:0000256" key="2">
    <source>
        <dbReference type="ARBA" id="ARBA00006275"/>
    </source>
</evidence>
<evidence type="ECO:0000313" key="9">
    <source>
        <dbReference type="EMBL" id="GGW24762.1"/>
    </source>
</evidence>
<name>A0A918MHF7_9FLAO</name>
<keyword evidence="5" id="KW-0998">Cell outer membrane</keyword>
<keyword evidence="4" id="KW-0472">Membrane</keyword>
<evidence type="ECO:0000256" key="6">
    <source>
        <dbReference type="SAM" id="SignalP"/>
    </source>
</evidence>
<dbReference type="Proteomes" id="UP000634668">
    <property type="component" value="Unassembled WGS sequence"/>
</dbReference>
<accession>A0A918MHF7</accession>
<dbReference type="Gene3D" id="1.25.40.390">
    <property type="match status" value="1"/>
</dbReference>
<dbReference type="InterPro" id="IPR011990">
    <property type="entry name" value="TPR-like_helical_dom_sf"/>
</dbReference>
<dbReference type="SUPFAM" id="SSF48452">
    <property type="entry name" value="TPR-like"/>
    <property type="match status" value="1"/>
</dbReference>
<dbReference type="InterPro" id="IPR033985">
    <property type="entry name" value="SusD-like_N"/>
</dbReference>
<organism evidence="9 10">
    <name type="scientific">Arenibacter certesii</name>
    <dbReference type="NCBI Taxonomy" id="228955"/>
    <lineage>
        <taxon>Bacteria</taxon>
        <taxon>Pseudomonadati</taxon>
        <taxon>Bacteroidota</taxon>
        <taxon>Flavobacteriia</taxon>
        <taxon>Flavobacteriales</taxon>
        <taxon>Flavobacteriaceae</taxon>
        <taxon>Arenibacter</taxon>
    </lineage>
</organism>
<dbReference type="AlphaFoldDB" id="A0A918MHF7"/>
<dbReference type="Pfam" id="PF07980">
    <property type="entry name" value="SusD_RagB"/>
    <property type="match status" value="1"/>
</dbReference>
<reference evidence="9" key="2">
    <citation type="submission" date="2020-09" db="EMBL/GenBank/DDBJ databases">
        <authorList>
            <person name="Sun Q."/>
            <person name="Kim S."/>
        </authorList>
    </citation>
    <scope>NUCLEOTIDE SEQUENCE</scope>
    <source>
        <strain evidence="9">KCTC 12113</strain>
    </source>
</reference>
<protein>
    <submittedName>
        <fullName evidence="9">Membrane protein</fullName>
    </submittedName>
</protein>
<dbReference type="EMBL" id="BMWP01000003">
    <property type="protein sequence ID" value="GGW24762.1"/>
    <property type="molecule type" value="Genomic_DNA"/>
</dbReference>
<feature type="domain" description="SusD-like N-terminal" evidence="8">
    <location>
        <begin position="72"/>
        <end position="191"/>
    </location>
</feature>
<evidence type="ECO:0000256" key="4">
    <source>
        <dbReference type="ARBA" id="ARBA00023136"/>
    </source>
</evidence>
<dbReference type="InterPro" id="IPR012944">
    <property type="entry name" value="SusD_RagB_dom"/>
</dbReference>
<comment type="similarity">
    <text evidence="2">Belongs to the SusD family.</text>
</comment>
<dbReference type="Pfam" id="PF14322">
    <property type="entry name" value="SusD-like_3"/>
    <property type="match status" value="1"/>
</dbReference>
<evidence type="ECO:0000259" key="8">
    <source>
        <dbReference type="Pfam" id="PF14322"/>
    </source>
</evidence>
<reference evidence="9" key="1">
    <citation type="journal article" date="2014" name="Int. J. Syst. Evol. Microbiol.">
        <title>Complete genome sequence of Corynebacterium casei LMG S-19264T (=DSM 44701T), isolated from a smear-ripened cheese.</title>
        <authorList>
            <consortium name="US DOE Joint Genome Institute (JGI-PGF)"/>
            <person name="Walter F."/>
            <person name="Albersmeier A."/>
            <person name="Kalinowski J."/>
            <person name="Ruckert C."/>
        </authorList>
    </citation>
    <scope>NUCLEOTIDE SEQUENCE</scope>
    <source>
        <strain evidence="9">KCTC 12113</strain>
    </source>
</reference>
<feature type="domain" description="RagB/SusD" evidence="7">
    <location>
        <begin position="278"/>
        <end position="589"/>
    </location>
</feature>
<evidence type="ECO:0000256" key="5">
    <source>
        <dbReference type="ARBA" id="ARBA00023237"/>
    </source>
</evidence>
<dbReference type="GO" id="GO:0009279">
    <property type="term" value="C:cell outer membrane"/>
    <property type="evidence" value="ECO:0007669"/>
    <property type="project" value="UniProtKB-SubCell"/>
</dbReference>
<feature type="chain" id="PRO_5037908993" evidence="6">
    <location>
        <begin position="30"/>
        <end position="599"/>
    </location>
</feature>
<evidence type="ECO:0000256" key="3">
    <source>
        <dbReference type="ARBA" id="ARBA00022729"/>
    </source>
</evidence>
<evidence type="ECO:0000256" key="1">
    <source>
        <dbReference type="ARBA" id="ARBA00004442"/>
    </source>
</evidence>
<dbReference type="RefSeq" id="WP_026811865.1">
    <property type="nucleotide sequence ID" value="NZ_BMWP01000003.1"/>
</dbReference>
<sequence length="599" mass="68796">MKIKQKKSKINFIASLVMLMISSFYFVSCEDVLDIEDINNYDPEQIWNDENLANAYMANLYPLFGNWSIGQDSYSQQLTGIRFYPDMITVTNGNFKNWDYDRIRLINQAIVDVQEGTLPQDMKDQILGQAYFMRAYIYFDMIKYHGGIPYIKVPQDRYNDDLHVARNSTKESFQYLVEDLDSAIALLPERIGPNSNEYGKIDGNFALAFKAKVALYKASPQFNPSNPWSNSYWEDAYTINKQAYDQLSSQGYALTDDYSDIFLEERGPEVVFAVINTYPNKTANWDVGARPGSESRGPASVTPTWEFVKEFPMLDGKMYNDPSSSYFKTDEEFLMDYWSDRDPRFDKSIVWNGKLYEVSGKSGKRQYTALGIAHELDDFGVNPQAAVNSTNLDRYSGFFVLKASKLSYTQAEVEQYDVDYVLMRFAEVMINYAETANETGRLNEAMEILKVIRKRAGIEPGVDGNYGISATNQEEMREAILHERNIEFSFEGHRFWDLRRLRMLDRLDNTTKSGVEAIAIKPDGTAMPIGEARNKADNYELVESDFKYSVLQVPFSGVKVNSVPETYYFFPIQQEILDRNNNLEQNIGWGGTFNPTLEN</sequence>
<proteinExistence type="inferred from homology"/>
<evidence type="ECO:0000313" key="10">
    <source>
        <dbReference type="Proteomes" id="UP000634668"/>
    </source>
</evidence>
<gene>
    <name evidence="9" type="ORF">GCM10007383_06780</name>
</gene>
<keyword evidence="3 6" id="KW-0732">Signal</keyword>
<comment type="subcellular location">
    <subcellularLocation>
        <location evidence="1">Cell outer membrane</location>
    </subcellularLocation>
</comment>